<accession>A0A2Z6S4N3</accession>
<proteinExistence type="predicted"/>
<evidence type="ECO:0000313" key="1">
    <source>
        <dbReference type="EMBL" id="GBC07873.1"/>
    </source>
</evidence>
<feature type="non-terminal residue" evidence="1">
    <location>
        <position position="61"/>
    </location>
</feature>
<sequence>MSLQDIKDNEEVHSKNFASWTSGNGQIDDFIQEMQLKSKNLVFEWIPYSQFNRIKETGKNE</sequence>
<dbReference type="AlphaFoldDB" id="A0A2Z6S4N3"/>
<name>A0A2Z6S4N3_9GLOM</name>
<dbReference type="Proteomes" id="UP000247702">
    <property type="component" value="Unassembled WGS sequence"/>
</dbReference>
<comment type="caution">
    <text evidence="1">The sequence shown here is derived from an EMBL/GenBank/DDBJ whole genome shotgun (WGS) entry which is preliminary data.</text>
</comment>
<keyword evidence="2" id="KW-1185">Reference proteome</keyword>
<dbReference type="EMBL" id="BEXD01004176">
    <property type="protein sequence ID" value="GBC07873.1"/>
    <property type="molecule type" value="Genomic_DNA"/>
</dbReference>
<evidence type="ECO:0000313" key="2">
    <source>
        <dbReference type="Proteomes" id="UP000247702"/>
    </source>
</evidence>
<protein>
    <submittedName>
        <fullName evidence="1">Uncharacterized protein</fullName>
    </submittedName>
</protein>
<reference evidence="1 2" key="1">
    <citation type="submission" date="2017-11" db="EMBL/GenBank/DDBJ databases">
        <title>The genome of Rhizophagus clarus HR1 reveals common genetic basis of auxotrophy among arbuscular mycorrhizal fungi.</title>
        <authorList>
            <person name="Kobayashi Y."/>
        </authorList>
    </citation>
    <scope>NUCLEOTIDE SEQUENCE [LARGE SCALE GENOMIC DNA]</scope>
    <source>
        <strain evidence="1 2">HR1</strain>
    </source>
</reference>
<organism evidence="1 2">
    <name type="scientific">Rhizophagus clarus</name>
    <dbReference type="NCBI Taxonomy" id="94130"/>
    <lineage>
        <taxon>Eukaryota</taxon>
        <taxon>Fungi</taxon>
        <taxon>Fungi incertae sedis</taxon>
        <taxon>Mucoromycota</taxon>
        <taxon>Glomeromycotina</taxon>
        <taxon>Glomeromycetes</taxon>
        <taxon>Glomerales</taxon>
        <taxon>Glomeraceae</taxon>
        <taxon>Rhizophagus</taxon>
    </lineage>
</organism>
<gene>
    <name evidence="1" type="ORF">RclHR1_07750001</name>
</gene>